<feature type="non-terminal residue" evidence="1">
    <location>
        <position position="47"/>
    </location>
</feature>
<evidence type="ECO:0000313" key="1">
    <source>
        <dbReference type="EMBL" id="CAL1296387.1"/>
    </source>
</evidence>
<dbReference type="Proteomes" id="UP001497382">
    <property type="component" value="Unassembled WGS sequence"/>
</dbReference>
<sequence>MRTDRHDKKQREISPNVDFQTMVARFFFAGRIFWMSGRSRRIKGQWG</sequence>
<organism evidence="1 2">
    <name type="scientific">Larinioides sclopetarius</name>
    <dbReference type="NCBI Taxonomy" id="280406"/>
    <lineage>
        <taxon>Eukaryota</taxon>
        <taxon>Metazoa</taxon>
        <taxon>Ecdysozoa</taxon>
        <taxon>Arthropoda</taxon>
        <taxon>Chelicerata</taxon>
        <taxon>Arachnida</taxon>
        <taxon>Araneae</taxon>
        <taxon>Araneomorphae</taxon>
        <taxon>Entelegynae</taxon>
        <taxon>Araneoidea</taxon>
        <taxon>Araneidae</taxon>
        <taxon>Larinioides</taxon>
    </lineage>
</organism>
<keyword evidence="2" id="KW-1185">Reference proteome</keyword>
<comment type="caution">
    <text evidence="1">The sequence shown here is derived from an EMBL/GenBank/DDBJ whole genome shotgun (WGS) entry which is preliminary data.</text>
</comment>
<name>A0AAV2BKE1_9ARAC</name>
<accession>A0AAV2BKE1</accession>
<protein>
    <submittedName>
        <fullName evidence="1">Uncharacterized protein</fullName>
    </submittedName>
</protein>
<reference evidence="1 2" key="1">
    <citation type="submission" date="2024-04" db="EMBL/GenBank/DDBJ databases">
        <authorList>
            <person name="Rising A."/>
            <person name="Reimegard J."/>
            <person name="Sonavane S."/>
            <person name="Akerstrom W."/>
            <person name="Nylinder S."/>
            <person name="Hedman E."/>
            <person name="Kallberg Y."/>
        </authorList>
    </citation>
    <scope>NUCLEOTIDE SEQUENCE [LARGE SCALE GENOMIC DNA]</scope>
</reference>
<proteinExistence type="predicted"/>
<dbReference type="AlphaFoldDB" id="A0AAV2BKE1"/>
<evidence type="ECO:0000313" key="2">
    <source>
        <dbReference type="Proteomes" id="UP001497382"/>
    </source>
</evidence>
<gene>
    <name evidence="1" type="ORF">LARSCL_LOCUS19758</name>
</gene>
<dbReference type="EMBL" id="CAXIEN010000394">
    <property type="protein sequence ID" value="CAL1296387.1"/>
    <property type="molecule type" value="Genomic_DNA"/>
</dbReference>